<dbReference type="NCBIfam" id="TIGR00543">
    <property type="entry name" value="isochor_syn"/>
    <property type="match status" value="1"/>
</dbReference>
<evidence type="ECO:0000256" key="3">
    <source>
        <dbReference type="ARBA" id="ARBA00012824"/>
    </source>
</evidence>
<dbReference type="RefSeq" id="WP_106146856.1">
    <property type="nucleotide sequence ID" value="NZ_PVYX01000002.1"/>
</dbReference>
<dbReference type="PANTHER" id="PTHR42839:SF2">
    <property type="entry name" value="ISOCHORISMATE SYNTHASE ENTC"/>
    <property type="match status" value="1"/>
</dbReference>
<organism evidence="7 8">
    <name type="scientific">Flagellimonas meridianipacifica</name>
    <dbReference type="NCBI Taxonomy" id="1080225"/>
    <lineage>
        <taxon>Bacteria</taxon>
        <taxon>Pseudomonadati</taxon>
        <taxon>Bacteroidota</taxon>
        <taxon>Flavobacteriia</taxon>
        <taxon>Flavobacteriales</taxon>
        <taxon>Flavobacteriaceae</taxon>
        <taxon>Flagellimonas</taxon>
    </lineage>
</organism>
<dbReference type="SUPFAM" id="SSF56322">
    <property type="entry name" value="ADC synthase"/>
    <property type="match status" value="1"/>
</dbReference>
<protein>
    <recommendedName>
        <fullName evidence="3">isochorismate synthase</fullName>
        <ecNumber evidence="3">5.4.4.2</ecNumber>
    </recommendedName>
    <alternativeName>
        <fullName evidence="5">Isochorismate mutase</fullName>
    </alternativeName>
</protein>
<dbReference type="EMBL" id="PVYX01000002">
    <property type="protein sequence ID" value="PRX55177.1"/>
    <property type="molecule type" value="Genomic_DNA"/>
</dbReference>
<proteinExistence type="inferred from homology"/>
<evidence type="ECO:0000256" key="5">
    <source>
        <dbReference type="ARBA" id="ARBA00041564"/>
    </source>
</evidence>
<evidence type="ECO:0000259" key="6">
    <source>
        <dbReference type="Pfam" id="PF00425"/>
    </source>
</evidence>
<feature type="domain" description="Chorismate-utilising enzyme C-terminal" evidence="6">
    <location>
        <begin position="104"/>
        <end position="346"/>
    </location>
</feature>
<keyword evidence="8" id="KW-1185">Reference proteome</keyword>
<dbReference type="EC" id="5.4.4.2" evidence="3"/>
<dbReference type="PANTHER" id="PTHR42839">
    <property type="entry name" value="ISOCHORISMATE SYNTHASE ENTC"/>
    <property type="match status" value="1"/>
</dbReference>
<sequence>MLYPENKEFQHLLDKVKNAIEQRLPVCLYRKPNQEKVKAVFQNSDQLLFTSDFENTGFVFAPFDLRDNAVLLRPDKILSATYLIPIEEKGASGLKLAETGKSIHLDLVEKGLKSIAKGDLEKVVLSRKIEIKHQISPENIVLRLLNAYPSAFCYLFFHPKIGLWCGASPETFLQVENDEVKTMSLAGTLPYQPNAHPEWGQKELDEQAMVTDFIKNRLLKEVDDLQVNGPESSKAGLLWHLKTELRAKLSLNSSLKDIVKSLHPTPAVCGLPFDESKKFILEHEGYNRAYYTGFLGELSMGESPDTSLYVNLRCMELTQNGASIYVGGGITADSNPEKEWEEIQNKSKTMLRLLQIPE</sequence>
<reference evidence="7 8" key="1">
    <citation type="submission" date="2018-03" db="EMBL/GenBank/DDBJ databases">
        <title>Genomic Encyclopedia of Archaeal and Bacterial Type Strains, Phase II (KMG-II): from individual species to whole genera.</title>
        <authorList>
            <person name="Goeker M."/>
        </authorList>
    </citation>
    <scope>NUCLEOTIDE SEQUENCE [LARGE SCALE GENOMIC DNA]</scope>
    <source>
        <strain evidence="7 8">DSM 25027</strain>
    </source>
</reference>
<comment type="catalytic activity">
    <reaction evidence="1">
        <text>chorismate = isochorismate</text>
        <dbReference type="Rhea" id="RHEA:18985"/>
        <dbReference type="ChEBI" id="CHEBI:29748"/>
        <dbReference type="ChEBI" id="CHEBI:29780"/>
        <dbReference type="EC" id="5.4.4.2"/>
    </reaction>
</comment>
<dbReference type="AlphaFoldDB" id="A0A2T0MCE0"/>
<keyword evidence="4" id="KW-0413">Isomerase</keyword>
<dbReference type="OrthoDB" id="9806579at2"/>
<evidence type="ECO:0000256" key="4">
    <source>
        <dbReference type="ARBA" id="ARBA00023235"/>
    </source>
</evidence>
<dbReference type="Pfam" id="PF00425">
    <property type="entry name" value="Chorismate_bind"/>
    <property type="match status" value="1"/>
</dbReference>
<dbReference type="InterPro" id="IPR005801">
    <property type="entry name" value="ADC_synthase"/>
</dbReference>
<dbReference type="InterPro" id="IPR004561">
    <property type="entry name" value="IsoChor_synthase"/>
</dbReference>
<evidence type="ECO:0000313" key="8">
    <source>
        <dbReference type="Proteomes" id="UP000237640"/>
    </source>
</evidence>
<name>A0A2T0MCE0_9FLAO</name>
<comment type="caution">
    <text evidence="7">The sequence shown here is derived from an EMBL/GenBank/DDBJ whole genome shotgun (WGS) entry which is preliminary data.</text>
</comment>
<evidence type="ECO:0000313" key="7">
    <source>
        <dbReference type="EMBL" id="PRX55177.1"/>
    </source>
</evidence>
<dbReference type="InterPro" id="IPR015890">
    <property type="entry name" value="Chorismate_C"/>
</dbReference>
<evidence type="ECO:0000256" key="2">
    <source>
        <dbReference type="ARBA" id="ARBA00005297"/>
    </source>
</evidence>
<comment type="similarity">
    <text evidence="2">Belongs to the isochorismate synthase family.</text>
</comment>
<gene>
    <name evidence="7" type="ORF">CLV81_3584</name>
</gene>
<dbReference type="Proteomes" id="UP000237640">
    <property type="component" value="Unassembled WGS sequence"/>
</dbReference>
<dbReference type="Gene3D" id="3.60.120.10">
    <property type="entry name" value="Anthranilate synthase"/>
    <property type="match status" value="1"/>
</dbReference>
<dbReference type="GO" id="GO:0008909">
    <property type="term" value="F:isochorismate synthase activity"/>
    <property type="evidence" value="ECO:0007669"/>
    <property type="project" value="UniProtKB-EC"/>
</dbReference>
<accession>A0A2T0MCE0</accession>
<evidence type="ECO:0000256" key="1">
    <source>
        <dbReference type="ARBA" id="ARBA00000799"/>
    </source>
</evidence>